<dbReference type="RefSeq" id="XP_018691403.1">
    <property type="nucleotide sequence ID" value="XM_018838635.1"/>
</dbReference>
<dbReference type="Gene3D" id="3.50.70.10">
    <property type="match status" value="1"/>
</dbReference>
<dbReference type="PANTHER" id="PTHR47284">
    <property type="entry name" value="FATTY-ACID-BINDING PROTEIN 2"/>
    <property type="match status" value="1"/>
</dbReference>
<dbReference type="OrthoDB" id="18193at2759"/>
<dbReference type="EMBL" id="LVYI01000006">
    <property type="protein sequence ID" value="OAP58036.1"/>
    <property type="molecule type" value="Genomic_DNA"/>
</dbReference>
<keyword evidence="2" id="KW-0472">Membrane</keyword>
<dbReference type="Proteomes" id="UP000078343">
    <property type="component" value="Unassembled WGS sequence"/>
</dbReference>
<name>A0A178ZEY1_9EURO</name>
<comment type="caution">
    <text evidence="4">The sequence shown here is derived from an EMBL/GenBank/DDBJ whole genome shotgun (WGS) entry which is preliminary data.</text>
</comment>
<dbReference type="InterPro" id="IPR016087">
    <property type="entry name" value="Chalcone_isomerase"/>
</dbReference>
<evidence type="ECO:0000313" key="5">
    <source>
        <dbReference type="Proteomes" id="UP000078343"/>
    </source>
</evidence>
<dbReference type="InterPro" id="IPR016088">
    <property type="entry name" value="Chalcone_isomerase_3-sand"/>
</dbReference>
<dbReference type="Pfam" id="PF16035">
    <property type="entry name" value="Chalcone_2"/>
    <property type="match status" value="1"/>
</dbReference>
<accession>A0A178ZEY1</accession>
<evidence type="ECO:0000256" key="2">
    <source>
        <dbReference type="SAM" id="Phobius"/>
    </source>
</evidence>
<dbReference type="GeneID" id="30011294"/>
<protein>
    <recommendedName>
        <fullName evidence="3">Chalcone isomerase domain-containing protein</fullName>
    </recommendedName>
</protein>
<proteinExistence type="predicted"/>
<dbReference type="GO" id="GO:0016872">
    <property type="term" value="F:intramolecular lyase activity"/>
    <property type="evidence" value="ECO:0007669"/>
    <property type="project" value="InterPro"/>
</dbReference>
<feature type="region of interest" description="Disordered" evidence="1">
    <location>
        <begin position="118"/>
        <end position="158"/>
    </location>
</feature>
<gene>
    <name evidence="4" type="ORF">AYL99_07126</name>
</gene>
<feature type="domain" description="Chalcone isomerase" evidence="3">
    <location>
        <begin position="197"/>
        <end position="408"/>
    </location>
</feature>
<organism evidence="4 5">
    <name type="scientific">Fonsecaea erecta</name>
    <dbReference type="NCBI Taxonomy" id="1367422"/>
    <lineage>
        <taxon>Eukaryota</taxon>
        <taxon>Fungi</taxon>
        <taxon>Dikarya</taxon>
        <taxon>Ascomycota</taxon>
        <taxon>Pezizomycotina</taxon>
        <taxon>Eurotiomycetes</taxon>
        <taxon>Chaetothyriomycetidae</taxon>
        <taxon>Chaetothyriales</taxon>
        <taxon>Herpotrichiellaceae</taxon>
        <taxon>Fonsecaea</taxon>
    </lineage>
</organism>
<feature type="region of interest" description="Disordered" evidence="1">
    <location>
        <begin position="40"/>
        <end position="77"/>
    </location>
</feature>
<dbReference type="PANTHER" id="PTHR47284:SF3">
    <property type="entry name" value="FATTY-ACID-BINDING PROTEIN 2"/>
    <property type="match status" value="1"/>
</dbReference>
<evidence type="ECO:0000256" key="1">
    <source>
        <dbReference type="SAM" id="MobiDB-lite"/>
    </source>
</evidence>
<dbReference type="AlphaFoldDB" id="A0A178ZEY1"/>
<feature type="transmembrane region" description="Helical" evidence="2">
    <location>
        <begin position="91"/>
        <end position="110"/>
    </location>
</feature>
<dbReference type="STRING" id="1367422.A0A178ZEY1"/>
<sequence>MSASSARTLLSRRVCRCTSLYPPKSSPHLTRLLSSSTQRCEATSSPSSFPSPIPTYGSSETLRRKYQNRNRETDIRKDAAERARTVKRMRWAGYGIAACTLAIFGTISLYPDPRKEAQVGASSSKTEEKSPSSVVRLDAPPSIPGTIVDPSSKPQDVEQIPTGTSTIPFFPRIIHIASDAPPSTPASANEGSQSDVEYQLVGLGIRTVSILSIQVYVVGFYVAIPDIAALQQRLVQAAVPPSESVATTLVPSEKSQLKELLLDPERGEQIWNDIVKDGQLRTAFRIVPTRNTDFMHLRDGFVRGITARSAHFASDRHDDSFQDESFGAALNDFKSAFGGLARRKLPKGDVLLLVRDAQGKMTVWNEDNKRGDRIQMGVVADERVGRLLWLGYLAGKNVSSEDARRSVVEGCMEFVERPVGTVATQVV</sequence>
<evidence type="ECO:0000259" key="3">
    <source>
        <dbReference type="Pfam" id="PF16035"/>
    </source>
</evidence>
<evidence type="ECO:0000313" key="4">
    <source>
        <dbReference type="EMBL" id="OAP58036.1"/>
    </source>
</evidence>
<keyword evidence="2" id="KW-0812">Transmembrane</keyword>
<keyword evidence="2" id="KW-1133">Transmembrane helix</keyword>
<dbReference type="InterPro" id="IPR036298">
    <property type="entry name" value="Chalcone_isomerase_sf"/>
</dbReference>
<reference evidence="4 5" key="1">
    <citation type="submission" date="2016-04" db="EMBL/GenBank/DDBJ databases">
        <title>Draft genome of Fonsecaea erecta CBS 125763.</title>
        <authorList>
            <person name="Weiss V.A."/>
            <person name="Vicente V.A."/>
            <person name="Raittz R.T."/>
            <person name="Moreno L.F."/>
            <person name="De Souza E.M."/>
            <person name="Pedrosa F.O."/>
            <person name="Steffens M.B."/>
            <person name="Faoro H."/>
            <person name="Tadra-Sfeir M.Z."/>
            <person name="Najafzadeh M.J."/>
            <person name="Felipe M.S."/>
            <person name="Teixeira M."/>
            <person name="Sun J."/>
            <person name="Xi L."/>
            <person name="Gomes R."/>
            <person name="De Azevedo C.M."/>
            <person name="Salgado C.G."/>
            <person name="Da Silva M.B."/>
            <person name="Nascimento M.F."/>
            <person name="Queiroz-Telles F."/>
            <person name="Attili D.S."/>
            <person name="Gorbushina A."/>
        </authorList>
    </citation>
    <scope>NUCLEOTIDE SEQUENCE [LARGE SCALE GENOMIC DNA]</scope>
    <source>
        <strain evidence="4 5">CBS 125763</strain>
    </source>
</reference>
<keyword evidence="5" id="KW-1185">Reference proteome</keyword>
<dbReference type="SUPFAM" id="SSF54626">
    <property type="entry name" value="Chalcone isomerase"/>
    <property type="match status" value="1"/>
</dbReference>